<evidence type="ECO:0000256" key="4">
    <source>
        <dbReference type="ARBA" id="ARBA00022475"/>
    </source>
</evidence>
<dbReference type="AlphaFoldDB" id="A0A087CI39"/>
<name>A0A087CI39_9BIFI</name>
<dbReference type="GO" id="GO:0015424">
    <property type="term" value="F:ABC-type amino acid transporter activity"/>
    <property type="evidence" value="ECO:0007669"/>
    <property type="project" value="InterPro"/>
</dbReference>
<dbReference type="eggNOG" id="COG1126">
    <property type="taxonomic scope" value="Bacteria"/>
</dbReference>
<keyword evidence="8" id="KW-0472">Membrane</keyword>
<sequence length="264" mass="29185">MRTHIEVPDSDTVVSAKDVSLSFQGNQILHEVSLDVHKGEVVVLLGPSGAGKTSFLRTINLLNSYDSGEIFVDGHLMGYKKTKSGAYTPDSGKHLAEQRRNIGFVFQHFNLFPHMTALENVWHTPVRILKVPKEQAVREAGELLALVGLSDRKDAHPNGLSGGQQQRVAIARALAMHPALMLFDEPTSALDPEMTKEVLTVMQKLAGKGDTTMMIVTHEIEFARKVADRIVVMADGRIIEQGPTEDVLDRPQETRTKEFLTKVL</sequence>
<gene>
    <name evidence="10" type="ORF">BPSY_0730</name>
</gene>
<dbReference type="PROSITE" id="PS00211">
    <property type="entry name" value="ABC_TRANSPORTER_1"/>
    <property type="match status" value="1"/>
</dbReference>
<feature type="domain" description="ABC transporter" evidence="9">
    <location>
        <begin position="14"/>
        <end position="260"/>
    </location>
</feature>
<dbReference type="STRING" id="218140.BPSY_0730"/>
<dbReference type="GO" id="GO:0016887">
    <property type="term" value="F:ATP hydrolysis activity"/>
    <property type="evidence" value="ECO:0007669"/>
    <property type="project" value="InterPro"/>
</dbReference>
<evidence type="ECO:0000313" key="11">
    <source>
        <dbReference type="Proteomes" id="UP000029050"/>
    </source>
</evidence>
<comment type="caution">
    <text evidence="10">The sequence shown here is derived from an EMBL/GenBank/DDBJ whole genome shotgun (WGS) entry which is preliminary data.</text>
</comment>
<evidence type="ECO:0000256" key="7">
    <source>
        <dbReference type="ARBA" id="ARBA00022970"/>
    </source>
</evidence>
<evidence type="ECO:0000256" key="6">
    <source>
        <dbReference type="ARBA" id="ARBA00022840"/>
    </source>
</evidence>
<comment type="subcellular location">
    <subcellularLocation>
        <location evidence="1">Cell membrane</location>
        <topology evidence="1">Peripheral membrane protein</topology>
    </subcellularLocation>
</comment>
<dbReference type="EMBL" id="JGZI01000008">
    <property type="protein sequence ID" value="KFI82939.1"/>
    <property type="molecule type" value="Genomic_DNA"/>
</dbReference>
<evidence type="ECO:0000256" key="1">
    <source>
        <dbReference type="ARBA" id="ARBA00004202"/>
    </source>
</evidence>
<evidence type="ECO:0000256" key="8">
    <source>
        <dbReference type="ARBA" id="ARBA00023136"/>
    </source>
</evidence>
<evidence type="ECO:0000256" key="5">
    <source>
        <dbReference type="ARBA" id="ARBA00022741"/>
    </source>
</evidence>
<keyword evidence="5" id="KW-0547">Nucleotide-binding</keyword>
<proteinExistence type="inferred from homology"/>
<evidence type="ECO:0000256" key="2">
    <source>
        <dbReference type="ARBA" id="ARBA00005417"/>
    </source>
</evidence>
<accession>A0A087CI39</accession>
<keyword evidence="3" id="KW-0813">Transport</keyword>
<dbReference type="PANTHER" id="PTHR43166:SF9">
    <property type="entry name" value="GLUTAMATE_ASPARTATE IMPORT ATP-BINDING PROTEIN GLTL"/>
    <property type="match status" value="1"/>
</dbReference>
<organism evidence="10 11">
    <name type="scientific">Bifidobacterium psychraerophilum</name>
    <dbReference type="NCBI Taxonomy" id="218140"/>
    <lineage>
        <taxon>Bacteria</taxon>
        <taxon>Bacillati</taxon>
        <taxon>Actinomycetota</taxon>
        <taxon>Actinomycetes</taxon>
        <taxon>Bifidobacteriales</taxon>
        <taxon>Bifidobacteriaceae</taxon>
        <taxon>Bifidobacterium</taxon>
    </lineage>
</organism>
<evidence type="ECO:0000259" key="9">
    <source>
        <dbReference type="PROSITE" id="PS50893"/>
    </source>
</evidence>
<keyword evidence="10" id="KW-0378">Hydrolase</keyword>
<dbReference type="InterPro" id="IPR030679">
    <property type="entry name" value="ABC_ATPase_HisP-typ"/>
</dbReference>
<dbReference type="GO" id="GO:0005886">
    <property type="term" value="C:plasma membrane"/>
    <property type="evidence" value="ECO:0007669"/>
    <property type="project" value="UniProtKB-SubCell"/>
</dbReference>
<dbReference type="SMART" id="SM00382">
    <property type="entry name" value="AAA"/>
    <property type="match status" value="1"/>
</dbReference>
<dbReference type="SUPFAM" id="SSF52540">
    <property type="entry name" value="P-loop containing nucleoside triphosphate hydrolases"/>
    <property type="match status" value="1"/>
</dbReference>
<keyword evidence="6 10" id="KW-0067">ATP-binding</keyword>
<evidence type="ECO:0000256" key="3">
    <source>
        <dbReference type="ARBA" id="ARBA00022448"/>
    </source>
</evidence>
<dbReference type="InterPro" id="IPR003439">
    <property type="entry name" value="ABC_transporter-like_ATP-bd"/>
</dbReference>
<evidence type="ECO:0000313" key="10">
    <source>
        <dbReference type="EMBL" id="KFI82939.1"/>
    </source>
</evidence>
<keyword evidence="7" id="KW-0029">Amino-acid transport</keyword>
<comment type="similarity">
    <text evidence="2">Belongs to the ABC transporter superfamily.</text>
</comment>
<dbReference type="InterPro" id="IPR027417">
    <property type="entry name" value="P-loop_NTPase"/>
</dbReference>
<dbReference type="Proteomes" id="UP000029050">
    <property type="component" value="Unassembled WGS sequence"/>
</dbReference>
<dbReference type="PIRSF" id="PIRSF039085">
    <property type="entry name" value="ABC_ATPase_HisP"/>
    <property type="match status" value="1"/>
</dbReference>
<dbReference type="GO" id="GO:0005524">
    <property type="term" value="F:ATP binding"/>
    <property type="evidence" value="ECO:0007669"/>
    <property type="project" value="UniProtKB-KW"/>
</dbReference>
<dbReference type="InterPro" id="IPR017871">
    <property type="entry name" value="ABC_transporter-like_CS"/>
</dbReference>
<dbReference type="Gene3D" id="3.40.50.300">
    <property type="entry name" value="P-loop containing nucleotide triphosphate hydrolases"/>
    <property type="match status" value="1"/>
</dbReference>
<dbReference type="InterPro" id="IPR050086">
    <property type="entry name" value="MetN_ABC_transporter-like"/>
</dbReference>
<keyword evidence="4" id="KW-1003">Cell membrane</keyword>
<protein>
    <submittedName>
        <fullName evidence="10">Putative ABC transporter ATP-binding protein</fullName>
        <ecNumber evidence="10">3.6.3.25</ecNumber>
    </submittedName>
</protein>
<dbReference type="PANTHER" id="PTHR43166">
    <property type="entry name" value="AMINO ACID IMPORT ATP-BINDING PROTEIN"/>
    <property type="match status" value="1"/>
</dbReference>
<dbReference type="Pfam" id="PF00005">
    <property type="entry name" value="ABC_tran"/>
    <property type="match status" value="1"/>
</dbReference>
<dbReference type="InterPro" id="IPR003593">
    <property type="entry name" value="AAA+_ATPase"/>
</dbReference>
<keyword evidence="11" id="KW-1185">Reference proteome</keyword>
<dbReference type="PROSITE" id="PS50893">
    <property type="entry name" value="ABC_TRANSPORTER_2"/>
    <property type="match status" value="1"/>
</dbReference>
<reference evidence="10 11" key="1">
    <citation type="submission" date="2014-03" db="EMBL/GenBank/DDBJ databases">
        <title>Genomics of Bifidobacteria.</title>
        <authorList>
            <person name="Ventura M."/>
            <person name="Milani C."/>
            <person name="Lugli G.A."/>
        </authorList>
    </citation>
    <scope>NUCLEOTIDE SEQUENCE [LARGE SCALE GENOMIC DNA]</scope>
    <source>
        <strain evidence="10 11">LMG 21775</strain>
    </source>
</reference>
<dbReference type="EC" id="3.6.3.25" evidence="10"/>